<organism evidence="7 8">
    <name type="scientific">Desulfovibrio ferrophilus</name>
    <dbReference type="NCBI Taxonomy" id="241368"/>
    <lineage>
        <taxon>Bacteria</taxon>
        <taxon>Pseudomonadati</taxon>
        <taxon>Thermodesulfobacteriota</taxon>
        <taxon>Desulfovibrionia</taxon>
        <taxon>Desulfovibrionales</taxon>
        <taxon>Desulfovibrionaceae</taxon>
        <taxon>Desulfovibrio</taxon>
    </lineage>
</organism>
<feature type="transmembrane region" description="Helical" evidence="5">
    <location>
        <begin position="82"/>
        <end position="103"/>
    </location>
</feature>
<dbReference type="KEGG" id="dfl:DFE_1432"/>
<comment type="subcellular location">
    <subcellularLocation>
        <location evidence="1">Membrane</location>
        <topology evidence="1">Multi-pass membrane protein</topology>
    </subcellularLocation>
</comment>
<feature type="domain" description="Yip1" evidence="6">
    <location>
        <begin position="29"/>
        <end position="175"/>
    </location>
</feature>
<keyword evidence="3 5" id="KW-1133">Transmembrane helix</keyword>
<feature type="transmembrane region" description="Helical" evidence="5">
    <location>
        <begin position="156"/>
        <end position="177"/>
    </location>
</feature>
<evidence type="ECO:0000256" key="3">
    <source>
        <dbReference type="ARBA" id="ARBA00022989"/>
    </source>
</evidence>
<dbReference type="Proteomes" id="UP000269883">
    <property type="component" value="Chromosome"/>
</dbReference>
<dbReference type="Pfam" id="PF04893">
    <property type="entry name" value="Yip1"/>
    <property type="match status" value="1"/>
</dbReference>
<accession>A0A2Z6AY59</accession>
<evidence type="ECO:0000256" key="2">
    <source>
        <dbReference type="ARBA" id="ARBA00022692"/>
    </source>
</evidence>
<proteinExistence type="predicted"/>
<dbReference type="InterPro" id="IPR006977">
    <property type="entry name" value="Yip1_dom"/>
</dbReference>
<dbReference type="AlphaFoldDB" id="A0A2Z6AY59"/>
<sequence>MTAPATTVEEVTTARNTLGVKDYFDALVNIMRSPAGFYREIAEETGMRKAMLFLFVSAMFYSTVSMTYFYENSLTMGGVYLLNALVMPVLAAIFSFTLAGIVPGSNVRFDKIFSVYAYASGAIMVISWIPALSMILELFRAALVTVGLVRACGMGWIKSLCVVGMTAVLLLVFFWTLDPVLMELKALLTS</sequence>
<evidence type="ECO:0000256" key="4">
    <source>
        <dbReference type="ARBA" id="ARBA00023136"/>
    </source>
</evidence>
<dbReference type="OrthoDB" id="5457334at2"/>
<dbReference type="EMBL" id="AP017378">
    <property type="protein sequence ID" value="BBD08158.1"/>
    <property type="molecule type" value="Genomic_DNA"/>
</dbReference>
<gene>
    <name evidence="7" type="ORF">DFE_1432</name>
</gene>
<name>A0A2Z6AY59_9BACT</name>
<keyword evidence="4 5" id="KW-0472">Membrane</keyword>
<protein>
    <recommendedName>
        <fullName evidence="6">Yip1 domain-containing protein</fullName>
    </recommendedName>
</protein>
<evidence type="ECO:0000256" key="5">
    <source>
        <dbReference type="SAM" id="Phobius"/>
    </source>
</evidence>
<keyword evidence="2 5" id="KW-0812">Transmembrane</keyword>
<evidence type="ECO:0000313" key="7">
    <source>
        <dbReference type="EMBL" id="BBD08158.1"/>
    </source>
</evidence>
<dbReference type="RefSeq" id="WP_126378029.1">
    <property type="nucleotide sequence ID" value="NZ_AP017378.1"/>
</dbReference>
<dbReference type="GO" id="GO:0016020">
    <property type="term" value="C:membrane"/>
    <property type="evidence" value="ECO:0007669"/>
    <property type="project" value="UniProtKB-SubCell"/>
</dbReference>
<evidence type="ECO:0000259" key="6">
    <source>
        <dbReference type="Pfam" id="PF04893"/>
    </source>
</evidence>
<keyword evidence="8" id="KW-1185">Reference proteome</keyword>
<evidence type="ECO:0000313" key="8">
    <source>
        <dbReference type="Proteomes" id="UP000269883"/>
    </source>
</evidence>
<feature type="transmembrane region" description="Helical" evidence="5">
    <location>
        <begin position="115"/>
        <end position="136"/>
    </location>
</feature>
<evidence type="ECO:0000256" key="1">
    <source>
        <dbReference type="ARBA" id="ARBA00004141"/>
    </source>
</evidence>
<feature type="transmembrane region" description="Helical" evidence="5">
    <location>
        <begin position="50"/>
        <end position="70"/>
    </location>
</feature>
<reference evidence="7 8" key="1">
    <citation type="journal article" date="2018" name="Sci. Adv.">
        <title>Multi-heme cytochromes provide a pathway for survival in energy-limited environments.</title>
        <authorList>
            <person name="Deng X."/>
            <person name="Dohmae N."/>
            <person name="Nealson K.H."/>
            <person name="Hashimoto K."/>
            <person name="Okamoto A."/>
        </authorList>
    </citation>
    <scope>NUCLEOTIDE SEQUENCE [LARGE SCALE GENOMIC DNA]</scope>
    <source>
        <strain evidence="7 8">IS5</strain>
    </source>
</reference>